<proteinExistence type="predicted"/>
<name>A0A2T6ZEQ4_TUBBO</name>
<dbReference type="Proteomes" id="UP000244722">
    <property type="component" value="Unassembled WGS sequence"/>
</dbReference>
<dbReference type="AlphaFoldDB" id="A0A2T6ZEQ4"/>
<sequence length="67" mass="7377">MPYFLDVWKALTLKSDSGSVMHGITELFNDGVLRYPICQPPKGRPHMSIFHGATESSEWGIPGALGM</sequence>
<evidence type="ECO:0000313" key="1">
    <source>
        <dbReference type="EMBL" id="PUU73952.1"/>
    </source>
</evidence>
<keyword evidence="2" id="KW-1185">Reference proteome</keyword>
<evidence type="ECO:0000313" key="2">
    <source>
        <dbReference type="Proteomes" id="UP000244722"/>
    </source>
</evidence>
<organism evidence="1 2">
    <name type="scientific">Tuber borchii</name>
    <name type="common">White truffle</name>
    <dbReference type="NCBI Taxonomy" id="42251"/>
    <lineage>
        <taxon>Eukaryota</taxon>
        <taxon>Fungi</taxon>
        <taxon>Dikarya</taxon>
        <taxon>Ascomycota</taxon>
        <taxon>Pezizomycotina</taxon>
        <taxon>Pezizomycetes</taxon>
        <taxon>Pezizales</taxon>
        <taxon>Tuberaceae</taxon>
        <taxon>Tuber</taxon>
    </lineage>
</organism>
<reference evidence="1 2" key="1">
    <citation type="submission" date="2017-04" db="EMBL/GenBank/DDBJ databases">
        <title>Draft genome sequence of Tuber borchii Vittad., a whitish edible truffle.</title>
        <authorList>
            <consortium name="DOE Joint Genome Institute"/>
            <person name="Murat C."/>
            <person name="Kuo A."/>
            <person name="Barry K.W."/>
            <person name="Clum A."/>
            <person name="Dockter R.B."/>
            <person name="Fauchery L."/>
            <person name="Iotti M."/>
            <person name="Kohler A."/>
            <person name="Labutti K."/>
            <person name="Lindquist E.A."/>
            <person name="Lipzen A."/>
            <person name="Ohm R.A."/>
            <person name="Wang M."/>
            <person name="Grigoriev I.V."/>
            <person name="Zambonelli A."/>
            <person name="Martin F.M."/>
        </authorList>
    </citation>
    <scope>NUCLEOTIDE SEQUENCE [LARGE SCALE GENOMIC DNA]</scope>
    <source>
        <strain evidence="1 2">Tbo3840</strain>
    </source>
</reference>
<comment type="caution">
    <text evidence="1">The sequence shown here is derived from an EMBL/GenBank/DDBJ whole genome shotgun (WGS) entry which is preliminary data.</text>
</comment>
<gene>
    <name evidence="1" type="ORF">B9Z19DRAFT_1134094</name>
</gene>
<accession>A0A2T6ZEQ4</accession>
<protein>
    <submittedName>
        <fullName evidence="1">Uncharacterized protein</fullName>
    </submittedName>
</protein>
<dbReference type="EMBL" id="NESQ01000331">
    <property type="protein sequence ID" value="PUU73952.1"/>
    <property type="molecule type" value="Genomic_DNA"/>
</dbReference>